<organism evidence="2 3">
    <name type="scientific">Nepenthes gracilis</name>
    <name type="common">Slender pitcher plant</name>
    <dbReference type="NCBI Taxonomy" id="150966"/>
    <lineage>
        <taxon>Eukaryota</taxon>
        <taxon>Viridiplantae</taxon>
        <taxon>Streptophyta</taxon>
        <taxon>Embryophyta</taxon>
        <taxon>Tracheophyta</taxon>
        <taxon>Spermatophyta</taxon>
        <taxon>Magnoliopsida</taxon>
        <taxon>eudicotyledons</taxon>
        <taxon>Gunneridae</taxon>
        <taxon>Pentapetalae</taxon>
        <taxon>Caryophyllales</taxon>
        <taxon>Nepenthaceae</taxon>
        <taxon>Nepenthes</taxon>
    </lineage>
</organism>
<comment type="caution">
    <text evidence="2">The sequence shown here is derived from an EMBL/GenBank/DDBJ whole genome shotgun (WGS) entry which is preliminary data.</text>
</comment>
<dbReference type="PANTHER" id="PTHR31972">
    <property type="entry name" value="EXPRESSED PROTEIN"/>
    <property type="match status" value="1"/>
</dbReference>
<evidence type="ECO:0008006" key="4">
    <source>
        <dbReference type="Google" id="ProtNLM"/>
    </source>
</evidence>
<dbReference type="AlphaFoldDB" id="A0AAD3SLI1"/>
<evidence type="ECO:0000313" key="3">
    <source>
        <dbReference type="Proteomes" id="UP001279734"/>
    </source>
</evidence>
<name>A0AAD3SLI1_NEPGR</name>
<dbReference type="Pfam" id="PF05910">
    <property type="entry name" value="DUF868"/>
    <property type="match status" value="1"/>
</dbReference>
<accession>A0AAD3SLI1</accession>
<gene>
    <name evidence="2" type="ORF">Nepgr_014317</name>
</gene>
<reference evidence="2" key="1">
    <citation type="submission" date="2023-05" db="EMBL/GenBank/DDBJ databases">
        <title>Nepenthes gracilis genome sequencing.</title>
        <authorList>
            <person name="Fukushima K."/>
        </authorList>
    </citation>
    <scope>NUCLEOTIDE SEQUENCE</scope>
    <source>
        <strain evidence="2">SING2019-196</strain>
    </source>
</reference>
<feature type="compositionally biased region" description="Low complexity" evidence="1">
    <location>
        <begin position="8"/>
        <end position="17"/>
    </location>
</feature>
<sequence length="364" mass="41015">MITRHRSSPFPSCSRPSTAGRGSRPPAPPDGTTTKGGSGSSNPNLTTCLYHTHLGLFILTWSRNLFGRSLYLHLHLDHHSLSSSPSVSSALSFHLNIKPFIFWNKSGSKAFTFPDHNFKPKNIVIFWDLTGAKFSGPEPESGFYIAVVVDGEMTLLVGDSDKEAYARTKAKMPRKSQALVIRREHVFGNKFYATKANFEGKTTEISIECNVDSDDPRLCIKFDQKRVAKVKHLKWKFRGNERIEVDGQPVQLSWDVYDWLFEDENKNGYALFTFRFEEKASFFGGGERGNNLRERIFWPNDSCGLNFEKKKMKKSLLTKTRSSSASSLSSASSGCSSVMEWESMEENELKGPTGFSLLVYAWKS</sequence>
<feature type="region of interest" description="Disordered" evidence="1">
    <location>
        <begin position="1"/>
        <end position="41"/>
    </location>
</feature>
<dbReference type="PANTHER" id="PTHR31972:SF3">
    <property type="entry name" value="OS09G0416600 PROTEIN"/>
    <property type="match status" value="1"/>
</dbReference>
<evidence type="ECO:0000256" key="1">
    <source>
        <dbReference type="SAM" id="MobiDB-lite"/>
    </source>
</evidence>
<dbReference type="EMBL" id="BSYO01000012">
    <property type="protein sequence ID" value="GMH12476.1"/>
    <property type="molecule type" value="Genomic_DNA"/>
</dbReference>
<dbReference type="InterPro" id="IPR008586">
    <property type="entry name" value="DUF868_pln"/>
</dbReference>
<keyword evidence="3" id="KW-1185">Reference proteome</keyword>
<proteinExistence type="predicted"/>
<protein>
    <recommendedName>
        <fullName evidence="4">DUF868 domain-containing protein</fullName>
    </recommendedName>
</protein>
<evidence type="ECO:0000313" key="2">
    <source>
        <dbReference type="EMBL" id="GMH12476.1"/>
    </source>
</evidence>
<dbReference type="Proteomes" id="UP001279734">
    <property type="component" value="Unassembled WGS sequence"/>
</dbReference>